<dbReference type="EMBL" id="CM056787">
    <property type="protein sequence ID" value="KAJ8733128.1"/>
    <property type="molecule type" value="Genomic_DNA"/>
</dbReference>
<gene>
    <name evidence="1" type="ORF">PYW08_001426</name>
</gene>
<organism evidence="1 2">
    <name type="scientific">Mythimna loreyi</name>
    <dbReference type="NCBI Taxonomy" id="667449"/>
    <lineage>
        <taxon>Eukaryota</taxon>
        <taxon>Metazoa</taxon>
        <taxon>Ecdysozoa</taxon>
        <taxon>Arthropoda</taxon>
        <taxon>Hexapoda</taxon>
        <taxon>Insecta</taxon>
        <taxon>Pterygota</taxon>
        <taxon>Neoptera</taxon>
        <taxon>Endopterygota</taxon>
        <taxon>Lepidoptera</taxon>
        <taxon>Glossata</taxon>
        <taxon>Ditrysia</taxon>
        <taxon>Noctuoidea</taxon>
        <taxon>Noctuidae</taxon>
        <taxon>Noctuinae</taxon>
        <taxon>Hadenini</taxon>
        <taxon>Mythimna</taxon>
    </lineage>
</organism>
<evidence type="ECO:0000313" key="2">
    <source>
        <dbReference type="Proteomes" id="UP001231649"/>
    </source>
</evidence>
<proteinExistence type="predicted"/>
<dbReference type="Proteomes" id="UP001231649">
    <property type="component" value="Chromosome 11"/>
</dbReference>
<evidence type="ECO:0000313" key="1">
    <source>
        <dbReference type="EMBL" id="KAJ8733128.1"/>
    </source>
</evidence>
<reference evidence="1" key="1">
    <citation type="submission" date="2023-03" db="EMBL/GenBank/DDBJ databases">
        <title>Chromosome-level genomes of two armyworms, Mythimna separata and Mythimna loreyi, provide insights into the biosynthesis and reception of sex pheromones.</title>
        <authorList>
            <person name="Zhao H."/>
        </authorList>
    </citation>
    <scope>NUCLEOTIDE SEQUENCE</scope>
    <source>
        <strain evidence="1">BeijingLab</strain>
    </source>
</reference>
<accession>A0ACC2R463</accession>
<keyword evidence="2" id="KW-1185">Reference proteome</keyword>
<name>A0ACC2R463_9NEOP</name>
<sequence length="1032" mass="115638">MRYFSVILLALVAVTTADSPLPLDIEEAESRNTAASEAYRLPEVLDPIHYDVEITPYFATSGTNQAFTFDGVVKIIFRVRSDSVSSVVVHQNVRQIKSVNLAFDGGPQIALDTDTQFEINEQYQFLEVNLPAGRTFMKGVQYVLTVEYIGNINETPLSRGVFRGSYKDANGQDSWYVATHLQPTHSRQAFPSFDEPGFKSTFRIIINRPLDYAESFSNMPLESSVLIGDRYKETFRVTPRMSAYLVTFHIHQGFEAIATHNDDKKPYRILARPTTQGQGAYALQVGPPLTDWLSDYFGIEYYDMEPYLKNDQIASPYWASGATENWGLVTYRELRLLYQEGETNAADKLSIGTITAHELAHKWFGNLITCRWWDNVWINEGFASYFEYFAMDGVYPELELADQFNVMYLQSALSADSGSSTRALQHPVNSPAEVTGHFTGISYSKGASLLLMLKHLVTEKTFKKALNTFLKENAYQHAFPSDLYSAFNKSVAQDIPDASYDISSLMKYWVEEQGYPVLKVTVDPASGRINLEQNRFFISATATPTSQVWPLPLTYTIQENPDWDNLVPSKVMTTKTDFIDHAAGQGWVIFNVQQKGIYRVNYDERNWWLLAYALNNDFTTIHHLNRAQIVDDVFALMRSGQLSYKIGFSVLEFLKKDTSFYSWYPAISGFSWLRNRLVHRPEKLAEFDKILSDFLAPVIRDLTYNVVPNEHVTRTLNRVHVLNLACNVMRLSECVTDAVAKFKASQDTTNAVSVNPNLRRHVFCQGIREGGASAFTYILNRRAASNNQADEVVMLRALGCTISDNERQQYLANILINSQVKAQDRVNAFTWFYMGDRTNARSALTFIKNNHAVIKTAVVLQAWFNNVITGITGYLDADGLNEMEEWLKTNPLTASETAAGLSAIESARASMAWGDLHADDIITAASNIDGAQLTTLVPPAPPASPPTEATTVTTEEDTTPTEETTTTTEETTTVETTTAETTTPTTVSDTTPQDTTTPTTTEASTTPDPNSAAVYMPTTMLLLWTALAMLLK</sequence>
<protein>
    <submittedName>
        <fullName evidence="1">Uncharacterized protein</fullName>
    </submittedName>
</protein>
<comment type="caution">
    <text evidence="1">The sequence shown here is derived from an EMBL/GenBank/DDBJ whole genome shotgun (WGS) entry which is preliminary data.</text>
</comment>